<dbReference type="GO" id="GO:0016020">
    <property type="term" value="C:membrane"/>
    <property type="evidence" value="ECO:0007669"/>
    <property type="project" value="UniProtKB-SubCell"/>
</dbReference>
<protein>
    <recommendedName>
        <fullName evidence="6">Sugar phosphate transporter domain-containing protein</fullName>
    </recommendedName>
</protein>
<dbReference type="Proteomes" id="UP000298652">
    <property type="component" value="Chromosome 8"/>
</dbReference>
<reference evidence="7" key="1">
    <citation type="submission" date="2019-03" db="EMBL/GenBank/DDBJ databases">
        <title>WGS assembly of Setaria viridis.</title>
        <authorList>
            <person name="Huang P."/>
            <person name="Jenkins J."/>
            <person name="Grimwood J."/>
            <person name="Barry K."/>
            <person name="Healey A."/>
            <person name="Mamidi S."/>
            <person name="Sreedasyam A."/>
            <person name="Shu S."/>
            <person name="Feldman M."/>
            <person name="Wu J."/>
            <person name="Yu Y."/>
            <person name="Chen C."/>
            <person name="Johnson J."/>
            <person name="Rokhsar D."/>
            <person name="Baxter I."/>
            <person name="Schmutz J."/>
            <person name="Brutnell T."/>
            <person name="Kellogg E."/>
        </authorList>
    </citation>
    <scope>NUCLEOTIDE SEQUENCE [LARGE SCALE GENOMIC DNA]</scope>
</reference>
<organism evidence="7 8">
    <name type="scientific">Setaria viridis</name>
    <name type="common">Green bristlegrass</name>
    <name type="synonym">Setaria italica subsp. viridis</name>
    <dbReference type="NCBI Taxonomy" id="4556"/>
    <lineage>
        <taxon>Eukaryota</taxon>
        <taxon>Viridiplantae</taxon>
        <taxon>Streptophyta</taxon>
        <taxon>Embryophyta</taxon>
        <taxon>Tracheophyta</taxon>
        <taxon>Spermatophyta</taxon>
        <taxon>Magnoliopsida</taxon>
        <taxon>Liliopsida</taxon>
        <taxon>Poales</taxon>
        <taxon>Poaceae</taxon>
        <taxon>PACMAD clade</taxon>
        <taxon>Panicoideae</taxon>
        <taxon>Panicodae</taxon>
        <taxon>Paniceae</taxon>
        <taxon>Cenchrinae</taxon>
        <taxon>Setaria</taxon>
    </lineage>
</organism>
<feature type="domain" description="Sugar phosphate transporter" evidence="6">
    <location>
        <begin position="8"/>
        <end position="163"/>
    </location>
</feature>
<evidence type="ECO:0000259" key="6">
    <source>
        <dbReference type="Pfam" id="PF03151"/>
    </source>
</evidence>
<keyword evidence="3 5" id="KW-1133">Transmembrane helix</keyword>
<proteinExistence type="predicted"/>
<evidence type="ECO:0000256" key="1">
    <source>
        <dbReference type="ARBA" id="ARBA00004141"/>
    </source>
</evidence>
<keyword evidence="8" id="KW-1185">Reference proteome</keyword>
<sequence length="171" mass="18617">MHLVEILTTYDALVPVVTGIIITVGPSFHLFGFIMCVGATAGRALKTVLQGILLSSEDEKMNSMNLLRYMAPMAVILLVPATLIMEREAFGLVATLAREDPSFIWILLCNSSMAYFVNLTNFLVLGNAKVAVAVVVSILVFRNPVTFMGMLGYGITVARVVLYGEAKKRSK</sequence>
<feature type="transmembrane region" description="Helical" evidence="5">
    <location>
        <begin position="66"/>
        <end position="83"/>
    </location>
</feature>
<evidence type="ECO:0000313" key="8">
    <source>
        <dbReference type="Proteomes" id="UP000298652"/>
    </source>
</evidence>
<dbReference type="Pfam" id="PF03151">
    <property type="entry name" value="TPT"/>
    <property type="match status" value="1"/>
</dbReference>
<evidence type="ECO:0000256" key="5">
    <source>
        <dbReference type="SAM" id="Phobius"/>
    </source>
</evidence>
<gene>
    <name evidence="7" type="ORF">SEVIR_8G256000v2</name>
</gene>
<evidence type="ECO:0000313" key="7">
    <source>
        <dbReference type="EMBL" id="TKW02679.1"/>
    </source>
</evidence>
<feature type="transmembrane region" description="Helical" evidence="5">
    <location>
        <begin position="12"/>
        <end position="45"/>
    </location>
</feature>
<feature type="transmembrane region" description="Helical" evidence="5">
    <location>
        <begin position="103"/>
        <end position="124"/>
    </location>
</feature>
<name>A0A4U6TPX8_SETVI</name>
<feature type="transmembrane region" description="Helical" evidence="5">
    <location>
        <begin position="131"/>
        <end position="155"/>
    </location>
</feature>
<dbReference type="EMBL" id="CM016559">
    <property type="protein sequence ID" value="TKW02679.1"/>
    <property type="molecule type" value="Genomic_DNA"/>
</dbReference>
<comment type="subcellular location">
    <subcellularLocation>
        <location evidence="1">Membrane</location>
        <topology evidence="1">Multi-pass membrane protein</topology>
    </subcellularLocation>
</comment>
<accession>A0A4U6TPX8</accession>
<keyword evidence="4 5" id="KW-0472">Membrane</keyword>
<evidence type="ECO:0000256" key="2">
    <source>
        <dbReference type="ARBA" id="ARBA00022692"/>
    </source>
</evidence>
<evidence type="ECO:0000256" key="4">
    <source>
        <dbReference type="ARBA" id="ARBA00023136"/>
    </source>
</evidence>
<dbReference type="PANTHER" id="PTHR11132">
    <property type="entry name" value="SOLUTE CARRIER FAMILY 35"/>
    <property type="match status" value="1"/>
</dbReference>
<keyword evidence="2 5" id="KW-0812">Transmembrane</keyword>
<dbReference type="InterPro" id="IPR050186">
    <property type="entry name" value="TPT_transporter"/>
</dbReference>
<dbReference type="AlphaFoldDB" id="A0A4U6TPX8"/>
<dbReference type="OMA" id="HINILYF"/>
<dbReference type="InterPro" id="IPR004853">
    <property type="entry name" value="Sugar_P_trans_dom"/>
</dbReference>
<dbReference type="Gramene" id="TKW02679">
    <property type="protein sequence ID" value="TKW02679"/>
    <property type="gene ID" value="SEVIR_8G256000v2"/>
</dbReference>
<evidence type="ECO:0000256" key="3">
    <source>
        <dbReference type="ARBA" id="ARBA00022989"/>
    </source>
</evidence>